<protein>
    <submittedName>
        <fullName evidence="1">Uncharacterized protein</fullName>
    </submittedName>
</protein>
<dbReference type="Proteomes" id="UP000799753">
    <property type="component" value="Unassembled WGS sequence"/>
</dbReference>
<reference evidence="1" key="1">
    <citation type="journal article" date="2020" name="Stud. Mycol.">
        <title>101 Dothideomycetes genomes: a test case for predicting lifestyles and emergence of pathogens.</title>
        <authorList>
            <person name="Haridas S."/>
            <person name="Albert R."/>
            <person name="Binder M."/>
            <person name="Bloem J."/>
            <person name="Labutti K."/>
            <person name="Salamov A."/>
            <person name="Andreopoulos B."/>
            <person name="Baker S."/>
            <person name="Barry K."/>
            <person name="Bills G."/>
            <person name="Bluhm B."/>
            <person name="Cannon C."/>
            <person name="Castanera R."/>
            <person name="Culley D."/>
            <person name="Daum C."/>
            <person name="Ezra D."/>
            <person name="Gonzalez J."/>
            <person name="Henrissat B."/>
            <person name="Kuo A."/>
            <person name="Liang C."/>
            <person name="Lipzen A."/>
            <person name="Lutzoni F."/>
            <person name="Magnuson J."/>
            <person name="Mondo S."/>
            <person name="Nolan M."/>
            <person name="Ohm R."/>
            <person name="Pangilinan J."/>
            <person name="Park H.-J."/>
            <person name="Ramirez L."/>
            <person name="Alfaro M."/>
            <person name="Sun H."/>
            <person name="Tritt A."/>
            <person name="Yoshinaga Y."/>
            <person name="Zwiers L.-H."/>
            <person name="Turgeon B."/>
            <person name="Goodwin S."/>
            <person name="Spatafora J."/>
            <person name="Crous P."/>
            <person name="Grigoriev I."/>
        </authorList>
    </citation>
    <scope>NUCLEOTIDE SEQUENCE</scope>
    <source>
        <strain evidence="1">CBS 473.64</strain>
    </source>
</reference>
<evidence type="ECO:0000313" key="2">
    <source>
        <dbReference type="Proteomes" id="UP000799753"/>
    </source>
</evidence>
<name>A0A6A6SD89_9PLEO</name>
<dbReference type="AlphaFoldDB" id="A0A6A6SD89"/>
<gene>
    <name evidence="1" type="ORF">P280DRAFT_128446</name>
</gene>
<dbReference type="EMBL" id="MU006777">
    <property type="protein sequence ID" value="KAF2645739.1"/>
    <property type="molecule type" value="Genomic_DNA"/>
</dbReference>
<organism evidence="1 2">
    <name type="scientific">Massarina eburnea CBS 473.64</name>
    <dbReference type="NCBI Taxonomy" id="1395130"/>
    <lineage>
        <taxon>Eukaryota</taxon>
        <taxon>Fungi</taxon>
        <taxon>Dikarya</taxon>
        <taxon>Ascomycota</taxon>
        <taxon>Pezizomycotina</taxon>
        <taxon>Dothideomycetes</taxon>
        <taxon>Pleosporomycetidae</taxon>
        <taxon>Pleosporales</taxon>
        <taxon>Massarineae</taxon>
        <taxon>Massarinaceae</taxon>
        <taxon>Massarina</taxon>
    </lineage>
</organism>
<evidence type="ECO:0000313" key="1">
    <source>
        <dbReference type="EMBL" id="KAF2645739.1"/>
    </source>
</evidence>
<proteinExistence type="predicted"/>
<sequence length="217" mass="24260">MCCAVCKRRLRGRRWDTLRLLWTFRPASLVCRRSSSMAHVLVAGVGGPSLYIHIVHTLRWSELGMPPKSANPGLMGAAHLNSAGTRDCQVQHCPSPREITSKRRSHIIVAARRRGCTSFFLHDSWTHIPSPSPSPFHLHSISIPSPFHLRSISRLTERLLQMVCTTVSPYVVRISPPFACRCSPHAASWRVSCDLRSISPPSILSLLGTPSTNYHRE</sequence>
<keyword evidence="2" id="KW-1185">Reference proteome</keyword>
<accession>A0A6A6SD89</accession>